<name>A0A830FHP1_HALAR</name>
<accession>A0A830FHP1</accession>
<feature type="compositionally biased region" description="Acidic residues" evidence="1">
    <location>
        <begin position="532"/>
        <end position="545"/>
    </location>
</feature>
<dbReference type="Gene3D" id="2.60.40.10">
    <property type="entry name" value="Immunoglobulins"/>
    <property type="match status" value="3"/>
</dbReference>
<evidence type="ECO:0000259" key="3">
    <source>
        <dbReference type="Pfam" id="PF07705"/>
    </source>
</evidence>
<gene>
    <name evidence="4" type="ORF">GCM10009006_02130</name>
</gene>
<feature type="domain" description="CARDB" evidence="3">
    <location>
        <begin position="558"/>
        <end position="636"/>
    </location>
</feature>
<keyword evidence="2" id="KW-0812">Transmembrane</keyword>
<evidence type="ECO:0000256" key="1">
    <source>
        <dbReference type="SAM" id="MobiDB-lite"/>
    </source>
</evidence>
<proteinExistence type="predicted"/>
<feature type="compositionally biased region" description="Gly residues" evidence="1">
    <location>
        <begin position="652"/>
        <end position="675"/>
    </location>
</feature>
<feature type="transmembrane region" description="Helical" evidence="2">
    <location>
        <begin position="993"/>
        <end position="1011"/>
    </location>
</feature>
<keyword evidence="2" id="KW-1133">Transmembrane helix</keyword>
<dbReference type="EMBL" id="BMON01000001">
    <property type="protein sequence ID" value="GGM24446.1"/>
    <property type="molecule type" value="Genomic_DNA"/>
</dbReference>
<feature type="domain" description="CARDB" evidence="3">
    <location>
        <begin position="243"/>
        <end position="317"/>
    </location>
</feature>
<dbReference type="AlphaFoldDB" id="A0A830FHP1"/>
<keyword evidence="2" id="KW-0472">Membrane</keyword>
<protein>
    <recommendedName>
        <fullName evidence="3">CARDB domain-containing protein</fullName>
    </recommendedName>
</protein>
<evidence type="ECO:0000313" key="5">
    <source>
        <dbReference type="Proteomes" id="UP000656367"/>
    </source>
</evidence>
<evidence type="ECO:0000313" key="4">
    <source>
        <dbReference type="EMBL" id="GGM24446.1"/>
    </source>
</evidence>
<feature type="compositionally biased region" description="Acidic residues" evidence="1">
    <location>
        <begin position="676"/>
        <end position="685"/>
    </location>
</feature>
<dbReference type="Pfam" id="PF07705">
    <property type="entry name" value="CARDB"/>
    <property type="match status" value="2"/>
</dbReference>
<feature type="region of interest" description="Disordered" evidence="1">
    <location>
        <begin position="955"/>
        <end position="983"/>
    </location>
</feature>
<feature type="region of interest" description="Disordered" evidence="1">
    <location>
        <begin position="647"/>
        <end position="701"/>
    </location>
</feature>
<organism evidence="4 5">
    <name type="scientific">Haloarcula argentinensis</name>
    <dbReference type="NCBI Taxonomy" id="43776"/>
    <lineage>
        <taxon>Archaea</taxon>
        <taxon>Methanobacteriati</taxon>
        <taxon>Methanobacteriota</taxon>
        <taxon>Stenosarchaea group</taxon>
        <taxon>Halobacteria</taxon>
        <taxon>Halobacteriales</taxon>
        <taxon>Haloarculaceae</taxon>
        <taxon>Haloarcula</taxon>
    </lineage>
</organism>
<dbReference type="Proteomes" id="UP000656367">
    <property type="component" value="Unassembled WGS sequence"/>
</dbReference>
<comment type="caution">
    <text evidence="4">The sequence shown here is derived from an EMBL/GenBank/DDBJ whole genome shotgun (WGS) entry which is preliminary data.</text>
</comment>
<sequence length="1015" mass="103950">MGKITGLWLSAMTLLMVVAVSTTPMFGPGVAAASNHETGTIGESDIRATDAGLIDERVNTAEMQTPQPEVWVTFENTGGTAGTVPITVEVGGREVTVIGPDEATVAPDESSNVTTAYVLETSDGGYIENGEHEVTVNGEPAGTLVVGEPNITVTDHSWNTTTVSEGGAVELTVSAENTGTVSGQRDIFTIVDGKSDGGVSFNLKPDESGTKKYVHTFDEAGAFEFGTAGETQTITVGEPPSFAVTERKLNRSTVNVGEAVEITATVTNTGDREGSFEVPFTVDGKTEVTREVTLDGGDSTTVSYIRSFDESGNRSISINGAAARSLTVEAENGGGAGPPNIKVRDAGLIDERVNTAEMQTPQPEVWVTFENTGGTTGTVPITVEVGGREVTVISSTEVTVEPGERNVTTTYVLETDDGGYIDDGEHDVTVNGDSAGTLVVGKPNITVTDHSWNRTTVTEGGAVELIVTAENTGAVSGQRDIFTYVDDRSVDAVSFSLGPGESGTDTYVHTFEQTGTRQFSVGDASKTITVEGENETEAATDEDGTGTETATDEQSARFEVRDAKLSNQSVETGDSVDVTATVENVGTESGNYTAALTESNQTLKSKTIGPIAGGETVTVTFSISFDNEGNRSLAIGNAATETLAVEAESSNDGGGGGSGGGGDGGGGGGGGGGGFDFDDDSDETDNGGGAEAPAISQSQIDNGITVQVTADAANSMVTQSLNRSGPSETAPAFTLSALSLNVTNESDGFNATMLGPHATPNDMTEVQEDGVRGYVTVTSGANASDISRATYTLRLNESALPTNGSMDSVRVFQYHNGSWSQLPSTANATNKSIQASSSNLSTIAVVSPVANASTPTTTASPSNTNASTPMPAELTVSNASLMADWVRAGFNTSARAAVENPTDETVEQTLTVTVDGDPVASRTVRLNAGEQTTVTMEFKAVDGAVAVNGVSAGDLRVGSDTAQSTGGSGTDETGEGGGAEPAAKTVAASGPGFTVQLVAIVVALLAGIARLRRRV</sequence>
<evidence type="ECO:0000256" key="2">
    <source>
        <dbReference type="SAM" id="Phobius"/>
    </source>
</evidence>
<reference evidence="4" key="2">
    <citation type="submission" date="2020-09" db="EMBL/GenBank/DDBJ databases">
        <authorList>
            <person name="Sun Q."/>
            <person name="Ohkuma M."/>
        </authorList>
    </citation>
    <scope>NUCLEOTIDE SEQUENCE</scope>
    <source>
        <strain evidence="4">JCM 15759</strain>
    </source>
</reference>
<dbReference type="InterPro" id="IPR013783">
    <property type="entry name" value="Ig-like_fold"/>
</dbReference>
<reference evidence="4" key="1">
    <citation type="journal article" date="2014" name="Int. J. Syst. Evol. Microbiol.">
        <title>Complete genome sequence of Corynebacterium casei LMG S-19264T (=DSM 44701T), isolated from a smear-ripened cheese.</title>
        <authorList>
            <consortium name="US DOE Joint Genome Institute (JGI-PGF)"/>
            <person name="Walter F."/>
            <person name="Albersmeier A."/>
            <person name="Kalinowski J."/>
            <person name="Ruckert C."/>
        </authorList>
    </citation>
    <scope>NUCLEOTIDE SEQUENCE</scope>
    <source>
        <strain evidence="4">JCM 15759</strain>
    </source>
</reference>
<feature type="region of interest" description="Disordered" evidence="1">
    <location>
        <begin position="532"/>
        <end position="554"/>
    </location>
</feature>
<dbReference type="InterPro" id="IPR011635">
    <property type="entry name" value="CARDB"/>
</dbReference>